<dbReference type="AlphaFoldDB" id="M5U0W7"/>
<organism evidence="1 2">
    <name type="scientific">Rhodopirellula sallentina SM41</name>
    <dbReference type="NCBI Taxonomy" id="1263870"/>
    <lineage>
        <taxon>Bacteria</taxon>
        <taxon>Pseudomonadati</taxon>
        <taxon>Planctomycetota</taxon>
        <taxon>Planctomycetia</taxon>
        <taxon>Pirellulales</taxon>
        <taxon>Pirellulaceae</taxon>
        <taxon>Rhodopirellula</taxon>
    </lineage>
</organism>
<dbReference type="EMBL" id="ANOH01000250">
    <property type="protein sequence ID" value="EMI54914.1"/>
    <property type="molecule type" value="Genomic_DNA"/>
</dbReference>
<accession>M5U0W7</accession>
<sequence length="83" mass="9799">MKFGLRTLLTTIALIAIYVGAYRVMLEPMILIERMHLGIVLDGSREPHYRAFNTVSRILFAPLEWIDYSIRPEYWDHYTNLPD</sequence>
<dbReference type="Proteomes" id="UP000011885">
    <property type="component" value="Unassembled WGS sequence"/>
</dbReference>
<evidence type="ECO:0000313" key="1">
    <source>
        <dbReference type="EMBL" id="EMI54914.1"/>
    </source>
</evidence>
<name>M5U0W7_9BACT</name>
<reference evidence="1 2" key="1">
    <citation type="journal article" date="2013" name="Mar. Genomics">
        <title>Expression of sulfatases in Rhodopirellula baltica and the diversity of sulfatases in the genus Rhodopirellula.</title>
        <authorList>
            <person name="Wegner C.E."/>
            <person name="Richter-Heitmann T."/>
            <person name="Klindworth A."/>
            <person name="Klockow C."/>
            <person name="Richter M."/>
            <person name="Achstetter T."/>
            <person name="Glockner F.O."/>
            <person name="Harder J."/>
        </authorList>
    </citation>
    <scope>NUCLEOTIDE SEQUENCE [LARGE SCALE GENOMIC DNA]</scope>
    <source>
        <strain evidence="1 2">SM41</strain>
    </source>
</reference>
<dbReference type="PATRIC" id="fig|1263870.3.peg.3869"/>
<evidence type="ECO:0000313" key="2">
    <source>
        <dbReference type="Proteomes" id="UP000011885"/>
    </source>
</evidence>
<comment type="caution">
    <text evidence="1">The sequence shown here is derived from an EMBL/GenBank/DDBJ whole genome shotgun (WGS) entry which is preliminary data.</text>
</comment>
<dbReference type="RefSeq" id="WP_008681181.1">
    <property type="nucleotide sequence ID" value="NZ_ANOH01000250.1"/>
</dbReference>
<keyword evidence="2" id="KW-1185">Reference proteome</keyword>
<gene>
    <name evidence="1" type="ORF">RSSM_03650</name>
</gene>
<proteinExistence type="predicted"/>
<protein>
    <submittedName>
        <fullName evidence="1">Uncharacterized protein</fullName>
    </submittedName>
</protein>